<organism evidence="2 3">
    <name type="scientific">Clostridium thermobutyricum</name>
    <dbReference type="NCBI Taxonomy" id="29372"/>
    <lineage>
        <taxon>Bacteria</taxon>
        <taxon>Bacillati</taxon>
        <taxon>Bacillota</taxon>
        <taxon>Clostridia</taxon>
        <taxon>Eubacteriales</taxon>
        <taxon>Clostridiaceae</taxon>
        <taxon>Clostridium</taxon>
    </lineage>
</organism>
<gene>
    <name evidence="2" type="ORF">HMPREF1092_03225</name>
</gene>
<dbReference type="EMBL" id="AGYT01000021">
    <property type="protein sequence ID" value="ENY99484.1"/>
    <property type="molecule type" value="Genomic_DNA"/>
</dbReference>
<keyword evidence="1" id="KW-0472">Membrane</keyword>
<dbReference type="AlphaFoldDB" id="N9W9B1"/>
<dbReference type="Gene3D" id="3.40.390.10">
    <property type="entry name" value="Collagenase (Catalytic Domain)"/>
    <property type="match status" value="1"/>
</dbReference>
<evidence type="ECO:0000256" key="1">
    <source>
        <dbReference type="SAM" id="Phobius"/>
    </source>
</evidence>
<comment type="caution">
    <text evidence="2">The sequence shown here is derived from an EMBL/GenBank/DDBJ whole genome shotgun (WGS) entry which is preliminary data.</text>
</comment>
<keyword evidence="1" id="KW-1133">Transmembrane helix</keyword>
<feature type="transmembrane region" description="Helical" evidence="1">
    <location>
        <begin position="166"/>
        <end position="183"/>
    </location>
</feature>
<dbReference type="InterPro" id="IPR024079">
    <property type="entry name" value="MetalloPept_cat_dom_sf"/>
</dbReference>
<name>N9W9B1_9CLOT</name>
<dbReference type="PATRIC" id="fig|999411.4.peg.3140"/>
<proteinExistence type="predicted"/>
<keyword evidence="3" id="KW-1185">Reference proteome</keyword>
<protein>
    <submittedName>
        <fullName evidence="2">Uncharacterized protein</fullName>
    </submittedName>
</protein>
<keyword evidence="1" id="KW-0812">Transmembrane</keyword>
<dbReference type="eggNOG" id="ENOG5033RY9">
    <property type="taxonomic scope" value="Bacteria"/>
</dbReference>
<accession>N9W9B1</accession>
<sequence>MDNVRVNSLKRKIEKKETKQNTNFKEVKKPDLYKFKFDYFYESKTYSNLLAKYTNYFEQIVANEAIINEKLIMDMTDQEVENLFNTVLHREISNCMSFEDVSDIRNEDGRKLDINTIASLCKINPSEVCAKDITIAYNDGYVNLICVLNQKTPKSIIKSRWNFSKGMNIAASIGYILAYLYLIKVTDRKLSELLKESNSKSKKGDYAIKEYNQEQINALFNWADYGYYFLYPIRIKGLSLILEAFSIIAEEQYNAKLDEEYNKMLKKSYATSYIQKKNIPKKVLDRMNNSVFLKDFSELELDQETDLSKFSLIEEEYSILKDKIDLSKLFSSKTKPALRFRKLGKHRALGLYFPFCNCVCVDLNAPSSFFHEIGHCIDYTFTDDTLKLSSKSSFRSIVANYRKLFLKEVDDLDDSHPSKAYLKYKKSYYFNTSEIFARTWEMYLILIKKLESSFAKPKLSIDRGYPTTTEHFLNIIKIYFDELLNKMSLNLEVGISTFINPNSNSVTPLLQIVNSNSNSSEKDNNKNLSISDSSYPMKIADSNGINPNNNLKTDRDIDCNISNFKIKINKGTNQLSFL</sequence>
<evidence type="ECO:0000313" key="3">
    <source>
        <dbReference type="Proteomes" id="UP000013097"/>
    </source>
</evidence>
<evidence type="ECO:0000313" key="2">
    <source>
        <dbReference type="EMBL" id="ENY99484.1"/>
    </source>
</evidence>
<dbReference type="GO" id="GO:0008237">
    <property type="term" value="F:metallopeptidase activity"/>
    <property type="evidence" value="ECO:0007669"/>
    <property type="project" value="InterPro"/>
</dbReference>
<dbReference type="HOGENOM" id="CLU_471529_0_0_9"/>
<dbReference type="RefSeq" id="WP_002599665.1">
    <property type="nucleotide sequence ID" value="NZ_KB850959.1"/>
</dbReference>
<dbReference type="Proteomes" id="UP000013097">
    <property type="component" value="Unassembled WGS sequence"/>
</dbReference>
<reference evidence="2 3" key="1">
    <citation type="submission" date="2013-01" db="EMBL/GenBank/DDBJ databases">
        <title>The Genome Sequence of Clostridium colicanis 209318.</title>
        <authorList>
            <consortium name="The Broad Institute Genome Sequencing Platform"/>
            <person name="Earl A."/>
            <person name="Ward D."/>
            <person name="Feldgarden M."/>
            <person name="Gevers D."/>
            <person name="Courvalin P."/>
            <person name="Lambert T."/>
            <person name="Walker B."/>
            <person name="Young S.K."/>
            <person name="Zeng Q."/>
            <person name="Gargeya S."/>
            <person name="Fitzgerald M."/>
            <person name="Haas B."/>
            <person name="Abouelleil A."/>
            <person name="Alvarado L."/>
            <person name="Arachchi H.M."/>
            <person name="Berlin A.M."/>
            <person name="Chapman S.B."/>
            <person name="Dewar J."/>
            <person name="Goldberg J."/>
            <person name="Griggs A."/>
            <person name="Gujja S."/>
            <person name="Hansen M."/>
            <person name="Howarth C."/>
            <person name="Imamovic A."/>
            <person name="Larimer J."/>
            <person name="McCowan C."/>
            <person name="Murphy C."/>
            <person name="Neiman D."/>
            <person name="Pearson M."/>
            <person name="Priest M."/>
            <person name="Roberts A."/>
            <person name="Saif S."/>
            <person name="Shea T."/>
            <person name="Sisk P."/>
            <person name="Sykes S."/>
            <person name="Wortman J."/>
            <person name="Nusbaum C."/>
            <person name="Birren B."/>
        </authorList>
    </citation>
    <scope>NUCLEOTIDE SEQUENCE [LARGE SCALE GENOMIC DNA]</scope>
    <source>
        <strain evidence="2 3">209318</strain>
    </source>
</reference>